<keyword evidence="1" id="KW-0472">Membrane</keyword>
<evidence type="ECO:0000313" key="3">
    <source>
        <dbReference type="Proteomes" id="UP001634393"/>
    </source>
</evidence>
<evidence type="ECO:0000256" key="1">
    <source>
        <dbReference type="SAM" id="Phobius"/>
    </source>
</evidence>
<organism evidence="2 3">
    <name type="scientific">Penstemon smallii</name>
    <dbReference type="NCBI Taxonomy" id="265156"/>
    <lineage>
        <taxon>Eukaryota</taxon>
        <taxon>Viridiplantae</taxon>
        <taxon>Streptophyta</taxon>
        <taxon>Embryophyta</taxon>
        <taxon>Tracheophyta</taxon>
        <taxon>Spermatophyta</taxon>
        <taxon>Magnoliopsida</taxon>
        <taxon>eudicotyledons</taxon>
        <taxon>Gunneridae</taxon>
        <taxon>Pentapetalae</taxon>
        <taxon>asterids</taxon>
        <taxon>lamiids</taxon>
        <taxon>Lamiales</taxon>
        <taxon>Plantaginaceae</taxon>
        <taxon>Cheloneae</taxon>
        <taxon>Penstemon</taxon>
    </lineage>
</organism>
<reference evidence="2 3" key="1">
    <citation type="submission" date="2024-12" db="EMBL/GenBank/DDBJ databases">
        <title>The unique morphological basis and parallel evolutionary history of personate flowers in Penstemon.</title>
        <authorList>
            <person name="Depatie T.H."/>
            <person name="Wessinger C.A."/>
        </authorList>
    </citation>
    <scope>NUCLEOTIDE SEQUENCE [LARGE SCALE GENOMIC DNA]</scope>
    <source>
        <strain evidence="2">WTNN_2</strain>
        <tissue evidence="2">Leaf</tissue>
    </source>
</reference>
<dbReference type="Proteomes" id="UP001634393">
    <property type="component" value="Unassembled WGS sequence"/>
</dbReference>
<keyword evidence="3" id="KW-1185">Reference proteome</keyword>
<evidence type="ECO:0008006" key="4">
    <source>
        <dbReference type="Google" id="ProtNLM"/>
    </source>
</evidence>
<dbReference type="PANTHER" id="PTHR42938:SF7">
    <property type="entry name" value="ERYTHRONATE-4-PHOSPHATE DEHYDROGENASE FAMILY PROTEIN"/>
    <property type="match status" value="1"/>
</dbReference>
<comment type="caution">
    <text evidence="2">The sequence shown here is derived from an EMBL/GenBank/DDBJ whole genome shotgun (WGS) entry which is preliminary data.</text>
</comment>
<dbReference type="AlphaFoldDB" id="A0ABD3RMN0"/>
<sequence>MDFNEEEEVLISLRNMNNSNEEELNENPVIANGHTIIRSQYSYYQPNNNLTLPIPWFDLRVFYVRVSKCVIHDNSTPDHLTLNHVPLNRDTLLESNGVRTSIYSDGASTLLKRDRLDRISEEVTFVSTDSIKMSGSVKFEVFHKDVMVLFGTLELCHSNGFVGESKSQRQVPPSWIMNCESDILKSDGFFQTGLESGSPSTIEVYVAGCFSGSPIILTKTLELSHRRKQVRKGMLESIPECEVNRNRIDHDSSTLTNTSRYDHPDYIAEEEFCCSPYSGIEYLESEDGELSWFNAGVRVGVGIGLSVCLGLGIGVGLLVRTYQGTTNFKRYICSMFVQIKNLKTLRKNIKILLNQEKFSLFLSKTSKCFCLESNRMKIRFNFKTFCLSRDFLNFSFIIFFDVTEISL</sequence>
<name>A0ABD3RMN0_9LAMI</name>
<dbReference type="EMBL" id="JBJXBP010000008">
    <property type="protein sequence ID" value="KAL3814138.1"/>
    <property type="molecule type" value="Genomic_DNA"/>
</dbReference>
<proteinExistence type="predicted"/>
<feature type="transmembrane region" description="Helical" evidence="1">
    <location>
        <begin position="299"/>
        <end position="319"/>
    </location>
</feature>
<keyword evidence="1" id="KW-0812">Transmembrane</keyword>
<accession>A0ABD3RMN0</accession>
<dbReference type="PANTHER" id="PTHR42938">
    <property type="entry name" value="FORMATE DEHYDROGENASE 1"/>
    <property type="match status" value="1"/>
</dbReference>
<protein>
    <recommendedName>
        <fullName evidence="4">Erythronate-4-phosphate dehydrogenase family protein</fullName>
    </recommendedName>
</protein>
<keyword evidence="1" id="KW-1133">Transmembrane helix</keyword>
<gene>
    <name evidence="2" type="ORF">ACJIZ3_015406</name>
</gene>
<evidence type="ECO:0000313" key="2">
    <source>
        <dbReference type="EMBL" id="KAL3814138.1"/>
    </source>
</evidence>